<protein>
    <recommendedName>
        <fullName evidence="1 12">GTP 3',8-cyclase</fullName>
        <ecNumber evidence="1 12">4.1.99.22</ecNumber>
    </recommendedName>
    <alternativeName>
        <fullName evidence="12">Molybdenum cofactor biosynthesis protein A</fullName>
    </alternativeName>
</protein>
<dbReference type="Proteomes" id="UP000823618">
    <property type="component" value="Unassembled WGS sequence"/>
</dbReference>
<dbReference type="PROSITE" id="PS51918">
    <property type="entry name" value="RADICAL_SAM"/>
    <property type="match status" value="1"/>
</dbReference>
<dbReference type="HAMAP" id="MF_01225_B">
    <property type="entry name" value="MoaA_B"/>
    <property type="match status" value="1"/>
</dbReference>
<dbReference type="AlphaFoldDB" id="A0A9D9HZ71"/>
<dbReference type="InterPro" id="IPR050105">
    <property type="entry name" value="MoCo_biosynth_MoaA/MoaC"/>
</dbReference>
<dbReference type="CDD" id="cd21117">
    <property type="entry name" value="Twitch_MoaA"/>
    <property type="match status" value="1"/>
</dbReference>
<feature type="binding site" evidence="12">
    <location>
        <begin position="255"/>
        <end position="257"/>
    </location>
    <ligand>
        <name>GTP</name>
        <dbReference type="ChEBI" id="CHEBI:37565"/>
    </ligand>
</feature>
<evidence type="ECO:0000256" key="8">
    <source>
        <dbReference type="ARBA" id="ARBA00023134"/>
    </source>
</evidence>
<dbReference type="SUPFAM" id="SSF102114">
    <property type="entry name" value="Radical SAM enzymes"/>
    <property type="match status" value="1"/>
</dbReference>
<dbReference type="Gene3D" id="3.20.20.70">
    <property type="entry name" value="Aldolase class I"/>
    <property type="match status" value="1"/>
</dbReference>
<feature type="binding site" evidence="12">
    <location>
        <position position="250"/>
    </location>
    <ligand>
        <name>[4Fe-4S] cluster</name>
        <dbReference type="ChEBI" id="CHEBI:49883"/>
        <label>2</label>
        <note>4Fe-4S-substrate</note>
    </ligand>
</feature>
<dbReference type="InterPro" id="IPR007197">
    <property type="entry name" value="rSAM"/>
</dbReference>
<keyword evidence="6 12" id="KW-0408">Iron</keyword>
<dbReference type="GO" id="GO:0005525">
    <property type="term" value="F:GTP binding"/>
    <property type="evidence" value="ECO:0007669"/>
    <property type="project" value="UniProtKB-UniRule"/>
</dbReference>
<reference evidence="14" key="1">
    <citation type="submission" date="2020-10" db="EMBL/GenBank/DDBJ databases">
        <authorList>
            <person name="Gilroy R."/>
        </authorList>
    </citation>
    <scope>NUCLEOTIDE SEQUENCE</scope>
    <source>
        <strain evidence="14">E3-2379</strain>
    </source>
</reference>
<dbReference type="InterPro" id="IPR013785">
    <property type="entry name" value="Aldolase_TIM"/>
</dbReference>
<dbReference type="SFLD" id="SFLDG01386">
    <property type="entry name" value="main_SPASM_domain-containing"/>
    <property type="match status" value="1"/>
</dbReference>
<feature type="binding site" evidence="12">
    <location>
        <position position="267"/>
    </location>
    <ligand>
        <name>[4Fe-4S] cluster</name>
        <dbReference type="ChEBI" id="CHEBI:49883"/>
        <label>2</label>
        <note>4Fe-4S-substrate</note>
    </ligand>
</feature>
<feature type="binding site" evidence="12">
    <location>
        <position position="188"/>
    </location>
    <ligand>
        <name>S-adenosyl-L-methionine</name>
        <dbReference type="ChEBI" id="CHEBI:59789"/>
    </ligand>
</feature>
<feature type="binding site" evidence="12">
    <location>
        <position position="27"/>
    </location>
    <ligand>
        <name>[4Fe-4S] cluster</name>
        <dbReference type="ChEBI" id="CHEBI:49883"/>
        <label>1</label>
        <note>4Fe-4S-S-AdoMet</note>
    </ligand>
</feature>
<dbReference type="InterPro" id="IPR000385">
    <property type="entry name" value="MoaA_NifB_PqqE_Fe-S-bd_CS"/>
</dbReference>
<evidence type="ECO:0000313" key="14">
    <source>
        <dbReference type="EMBL" id="MBO8462343.1"/>
    </source>
</evidence>
<dbReference type="GO" id="GO:0006777">
    <property type="term" value="P:Mo-molybdopterin cofactor biosynthetic process"/>
    <property type="evidence" value="ECO:0007669"/>
    <property type="project" value="UniProtKB-UniRule"/>
</dbReference>
<dbReference type="InterPro" id="IPR006638">
    <property type="entry name" value="Elp3/MiaA/NifB-like_rSAM"/>
</dbReference>
<dbReference type="NCBIfam" id="TIGR02666">
    <property type="entry name" value="moaA"/>
    <property type="match status" value="1"/>
</dbReference>
<evidence type="ECO:0000256" key="5">
    <source>
        <dbReference type="ARBA" id="ARBA00022741"/>
    </source>
</evidence>
<keyword evidence="7 12" id="KW-0411">Iron-sulfur</keyword>
<dbReference type="Pfam" id="PF04055">
    <property type="entry name" value="Radical_SAM"/>
    <property type="match status" value="1"/>
</dbReference>
<evidence type="ECO:0000256" key="9">
    <source>
        <dbReference type="ARBA" id="ARBA00023150"/>
    </source>
</evidence>
<dbReference type="SMART" id="SM00729">
    <property type="entry name" value="Elp3"/>
    <property type="match status" value="1"/>
</dbReference>
<feature type="binding site" evidence="12">
    <location>
        <position position="24"/>
    </location>
    <ligand>
        <name>[4Fe-4S] cluster</name>
        <dbReference type="ChEBI" id="CHEBI:49883"/>
        <label>1</label>
        <note>4Fe-4S-S-AdoMet</note>
    </ligand>
</feature>
<evidence type="ECO:0000256" key="1">
    <source>
        <dbReference type="ARBA" id="ARBA00012167"/>
    </source>
</evidence>
<organism evidence="14 15">
    <name type="scientific">Candidatus Scybalomonas excrementavium</name>
    <dbReference type="NCBI Taxonomy" id="2840943"/>
    <lineage>
        <taxon>Bacteria</taxon>
        <taxon>Bacillati</taxon>
        <taxon>Bacillota</taxon>
        <taxon>Clostridia</taxon>
        <taxon>Lachnospirales</taxon>
        <taxon>Lachnospiraceae</taxon>
        <taxon>Lachnospiraceae incertae sedis</taxon>
        <taxon>Candidatus Scybalomonas</taxon>
    </lineage>
</organism>
<evidence type="ECO:0000259" key="13">
    <source>
        <dbReference type="PROSITE" id="PS51918"/>
    </source>
</evidence>
<dbReference type="GO" id="GO:0061798">
    <property type="term" value="F:GTP 3',8'-cyclase activity"/>
    <property type="evidence" value="ECO:0007669"/>
    <property type="project" value="UniProtKB-UniRule"/>
</dbReference>
<evidence type="ECO:0000313" key="15">
    <source>
        <dbReference type="Proteomes" id="UP000823618"/>
    </source>
</evidence>
<evidence type="ECO:0000256" key="2">
    <source>
        <dbReference type="ARBA" id="ARBA00022485"/>
    </source>
</evidence>
<dbReference type="SFLD" id="SFLDG01383">
    <property type="entry name" value="cyclic_pyranopterin_phosphate"/>
    <property type="match status" value="1"/>
</dbReference>
<feature type="binding site" evidence="12">
    <location>
        <position position="94"/>
    </location>
    <ligand>
        <name>GTP</name>
        <dbReference type="ChEBI" id="CHEBI:37565"/>
    </ligand>
</feature>
<comment type="similarity">
    <text evidence="12">Belongs to the radical SAM superfamily. MoaA family.</text>
</comment>
<keyword evidence="3 12" id="KW-0949">S-adenosyl-L-methionine</keyword>
<evidence type="ECO:0000256" key="10">
    <source>
        <dbReference type="ARBA" id="ARBA00023239"/>
    </source>
</evidence>
<comment type="catalytic activity">
    <reaction evidence="11 12">
        <text>GTP + AH2 + S-adenosyl-L-methionine = (8S)-3',8-cyclo-7,8-dihydroguanosine 5'-triphosphate + 5'-deoxyadenosine + L-methionine + A + H(+)</text>
        <dbReference type="Rhea" id="RHEA:49576"/>
        <dbReference type="ChEBI" id="CHEBI:13193"/>
        <dbReference type="ChEBI" id="CHEBI:15378"/>
        <dbReference type="ChEBI" id="CHEBI:17319"/>
        <dbReference type="ChEBI" id="CHEBI:17499"/>
        <dbReference type="ChEBI" id="CHEBI:37565"/>
        <dbReference type="ChEBI" id="CHEBI:57844"/>
        <dbReference type="ChEBI" id="CHEBI:59789"/>
        <dbReference type="ChEBI" id="CHEBI:131766"/>
        <dbReference type="EC" id="4.1.99.22"/>
    </reaction>
</comment>
<comment type="pathway">
    <text evidence="12">Cofactor biosynthesis; molybdopterin biosynthesis.</text>
</comment>
<proteinExistence type="inferred from homology"/>
<gene>
    <name evidence="12 14" type="primary">moaA</name>
    <name evidence="14" type="ORF">IAC13_00250</name>
</gene>
<dbReference type="InterPro" id="IPR010505">
    <property type="entry name" value="MoaA_twitch"/>
</dbReference>
<feature type="binding site" evidence="12">
    <location>
        <position position="118"/>
    </location>
    <ligand>
        <name>S-adenosyl-L-methionine</name>
        <dbReference type="ChEBI" id="CHEBI:59789"/>
    </ligand>
</feature>
<name>A0A9D9HZ71_9FIRM</name>
<dbReference type="SFLD" id="SFLDS00029">
    <property type="entry name" value="Radical_SAM"/>
    <property type="match status" value="1"/>
</dbReference>
<dbReference type="PANTHER" id="PTHR22960:SF0">
    <property type="entry name" value="MOLYBDENUM COFACTOR BIOSYNTHESIS PROTEIN 1"/>
    <property type="match status" value="1"/>
</dbReference>
<dbReference type="GO" id="GO:0046872">
    <property type="term" value="F:metal ion binding"/>
    <property type="evidence" value="ECO:0007669"/>
    <property type="project" value="UniProtKB-KW"/>
</dbReference>
<dbReference type="InterPro" id="IPR058240">
    <property type="entry name" value="rSAM_sf"/>
</dbReference>
<keyword evidence="10 12" id="KW-0456">Lyase</keyword>
<dbReference type="GO" id="GO:0061799">
    <property type="term" value="F:cyclic pyranopterin monophosphate synthase activity"/>
    <property type="evidence" value="ECO:0007669"/>
    <property type="project" value="TreeGrafter"/>
</dbReference>
<comment type="caution">
    <text evidence="12">Lacks conserved residue(s) required for the propagation of feature annotation.</text>
</comment>
<evidence type="ECO:0000256" key="6">
    <source>
        <dbReference type="ARBA" id="ARBA00023004"/>
    </source>
</evidence>
<feature type="binding site" evidence="12">
    <location>
        <position position="154"/>
    </location>
    <ligand>
        <name>GTP</name>
        <dbReference type="ChEBI" id="CHEBI:37565"/>
    </ligand>
</feature>
<dbReference type="Pfam" id="PF06463">
    <property type="entry name" value="Mob_synth_C"/>
    <property type="match status" value="1"/>
</dbReference>
<evidence type="ECO:0000256" key="4">
    <source>
        <dbReference type="ARBA" id="ARBA00022723"/>
    </source>
</evidence>
<keyword evidence="4 12" id="KW-0479">Metal-binding</keyword>
<dbReference type="InterPro" id="IPR013483">
    <property type="entry name" value="MoaA"/>
</dbReference>
<keyword evidence="9 12" id="KW-0501">Molybdenum cofactor biosynthesis</keyword>
<reference evidence="14" key="2">
    <citation type="journal article" date="2021" name="PeerJ">
        <title>Extensive microbial diversity within the chicken gut microbiome revealed by metagenomics and culture.</title>
        <authorList>
            <person name="Gilroy R."/>
            <person name="Ravi A."/>
            <person name="Getino M."/>
            <person name="Pursley I."/>
            <person name="Horton D.L."/>
            <person name="Alikhan N.F."/>
            <person name="Baker D."/>
            <person name="Gharbi K."/>
            <person name="Hall N."/>
            <person name="Watson M."/>
            <person name="Adriaenssens E.M."/>
            <person name="Foster-Nyarko E."/>
            <person name="Jarju S."/>
            <person name="Secka A."/>
            <person name="Antonio M."/>
            <person name="Oren A."/>
            <person name="Chaudhuri R.R."/>
            <person name="La Ragione R."/>
            <person name="Hildebrand F."/>
            <person name="Pallen M.J."/>
        </authorList>
    </citation>
    <scope>NUCLEOTIDE SEQUENCE</scope>
    <source>
        <strain evidence="14">E3-2379</strain>
    </source>
</reference>
<feature type="binding site" evidence="12">
    <location>
        <position position="20"/>
    </location>
    <ligand>
        <name>[4Fe-4S] cluster</name>
        <dbReference type="ChEBI" id="CHEBI:49883"/>
        <label>1</label>
        <note>4Fe-4S-S-AdoMet</note>
    </ligand>
</feature>
<accession>A0A9D9HZ71</accession>
<comment type="cofactor">
    <cofactor evidence="12">
        <name>[4Fe-4S] cluster</name>
        <dbReference type="ChEBI" id="CHEBI:49883"/>
    </cofactor>
    <text evidence="12">Binds 2 [4Fe-4S] clusters. Binds 1 [4Fe-4S] cluster coordinated with 3 cysteines and an exchangeable S-adenosyl-L-methionine and 1 [4Fe-4S] cluster coordinated with 3 cysteines and the GTP-derived substrate.</text>
</comment>
<dbReference type="GO" id="GO:0051539">
    <property type="term" value="F:4 iron, 4 sulfur cluster binding"/>
    <property type="evidence" value="ECO:0007669"/>
    <property type="project" value="UniProtKB-UniRule"/>
</dbReference>
<dbReference type="InterPro" id="IPR040064">
    <property type="entry name" value="MoaA-like"/>
</dbReference>
<evidence type="ECO:0000256" key="7">
    <source>
        <dbReference type="ARBA" id="ARBA00023014"/>
    </source>
</evidence>
<comment type="caution">
    <text evidence="14">The sequence shown here is derived from an EMBL/GenBank/DDBJ whole genome shotgun (WGS) entry which is preliminary data.</text>
</comment>
<sequence length="324" mass="36485">MKDNQERIIDYMRISVTDRCNLRCVYCMPEEGIACMSHNEILSFEEIYQVALAAKEIGVRKIKLTGGEPLVRANIVKLISMLKNEAYMEQVTITTNGILLKEMAKDLKKAGLTAANISLDTLDRETFSKITRRGNLSDVLDGMKACMEEGIPIKINCVPVREFNEDQIVEIAKLAKDDPIAVRFIEMMPIGYGKQYDPISNDEILALLESVYGKARRSQTVYGNGPAVYYEFEGFQKGIGFISAVSHEFCSSCNRVRLTSDGILKLCLHHKQGIDLREKLREGISQEELSKVLRDAIVKKPISHQFHKGQIDDEETRSMVQIGG</sequence>
<feature type="binding site" evidence="12">
    <location>
        <position position="67"/>
    </location>
    <ligand>
        <name>S-adenosyl-L-methionine</name>
        <dbReference type="ChEBI" id="CHEBI:59789"/>
    </ligand>
</feature>
<evidence type="ECO:0000256" key="3">
    <source>
        <dbReference type="ARBA" id="ARBA00022691"/>
    </source>
</evidence>
<feature type="binding site" evidence="12">
    <location>
        <position position="253"/>
    </location>
    <ligand>
        <name>[4Fe-4S] cluster</name>
        <dbReference type="ChEBI" id="CHEBI:49883"/>
        <label>2</label>
        <note>4Fe-4S-substrate</note>
    </ligand>
</feature>
<comment type="function">
    <text evidence="12">Catalyzes the cyclization of GTP to (8S)-3',8-cyclo-7,8-dihydroguanosine 5'-triphosphate.</text>
</comment>
<dbReference type="SFLD" id="SFLDG01067">
    <property type="entry name" value="SPASM/twitch_domain_containing"/>
    <property type="match status" value="1"/>
</dbReference>
<evidence type="ECO:0000256" key="11">
    <source>
        <dbReference type="ARBA" id="ARBA00048697"/>
    </source>
</evidence>
<dbReference type="CDD" id="cd01335">
    <property type="entry name" value="Radical_SAM"/>
    <property type="match status" value="1"/>
</dbReference>
<keyword evidence="2 12" id="KW-0004">4Fe-4S</keyword>
<dbReference type="EC" id="4.1.99.22" evidence="1 12"/>
<feature type="binding site" evidence="12">
    <location>
        <position position="13"/>
    </location>
    <ligand>
        <name>GTP</name>
        <dbReference type="ChEBI" id="CHEBI:37565"/>
    </ligand>
</feature>
<dbReference type="PROSITE" id="PS01305">
    <property type="entry name" value="MOAA_NIFB_PQQE"/>
    <property type="match status" value="1"/>
</dbReference>
<dbReference type="EMBL" id="JADIML010000010">
    <property type="protein sequence ID" value="MBO8462343.1"/>
    <property type="molecule type" value="Genomic_DNA"/>
</dbReference>
<comment type="subunit">
    <text evidence="12">Monomer and homodimer.</text>
</comment>
<evidence type="ECO:0000256" key="12">
    <source>
        <dbReference type="HAMAP-Rule" id="MF_01225"/>
    </source>
</evidence>
<feature type="domain" description="Radical SAM core" evidence="13">
    <location>
        <begin position="4"/>
        <end position="224"/>
    </location>
</feature>
<dbReference type="PANTHER" id="PTHR22960">
    <property type="entry name" value="MOLYBDOPTERIN COFACTOR SYNTHESIS PROTEIN A"/>
    <property type="match status" value="1"/>
</dbReference>
<dbReference type="GO" id="GO:1904047">
    <property type="term" value="F:S-adenosyl-L-methionine binding"/>
    <property type="evidence" value="ECO:0007669"/>
    <property type="project" value="UniProtKB-UniRule"/>
</dbReference>
<keyword evidence="5 12" id="KW-0547">Nucleotide-binding</keyword>
<keyword evidence="8 12" id="KW-0342">GTP-binding</keyword>
<feature type="binding site" evidence="12">
    <location>
        <position position="26"/>
    </location>
    <ligand>
        <name>S-adenosyl-L-methionine</name>
        <dbReference type="ChEBI" id="CHEBI:59789"/>
    </ligand>
</feature>